<evidence type="ECO:0000313" key="1">
    <source>
        <dbReference type="EMBL" id="MBH8577003.1"/>
    </source>
</evidence>
<dbReference type="RefSeq" id="WP_214435722.1">
    <property type="nucleotide sequence ID" value="NZ_CAWPUQ010000176.1"/>
</dbReference>
<dbReference type="Proteomes" id="UP000662314">
    <property type="component" value="Unassembled WGS sequence"/>
</dbReference>
<gene>
    <name evidence="1" type="ORF">I8752_29280</name>
</gene>
<organism evidence="1 2">
    <name type="scientific">Dendronalium phyllosphericum CENA369</name>
    <dbReference type="NCBI Taxonomy" id="1725256"/>
    <lineage>
        <taxon>Bacteria</taxon>
        <taxon>Bacillati</taxon>
        <taxon>Cyanobacteriota</taxon>
        <taxon>Cyanophyceae</taxon>
        <taxon>Nostocales</taxon>
        <taxon>Nostocaceae</taxon>
        <taxon>Dendronalium</taxon>
        <taxon>Dendronalium phyllosphericum</taxon>
    </lineage>
</organism>
<keyword evidence="2" id="KW-1185">Reference proteome</keyword>
<dbReference type="AlphaFoldDB" id="A0A8J7LIG5"/>
<accession>A0A8J7LIG5</accession>
<name>A0A8J7LIG5_9NOST</name>
<dbReference type="EMBL" id="JAECZA010000247">
    <property type="protein sequence ID" value="MBH8577003.1"/>
    <property type="molecule type" value="Genomic_DNA"/>
</dbReference>
<reference evidence="1 2" key="1">
    <citation type="journal article" date="2021" name="Int. J. Syst. Evol. Microbiol.">
        <title>Amazonocrinis nigriterrae gen. nov., sp. nov., Atlanticothrix silvestris gen. nov., sp. nov. and Dendronalium phyllosphericum gen. nov., sp. nov., nostocacean cyanobacteria from Brazilian environments.</title>
        <authorList>
            <person name="Alvarenga D.O."/>
            <person name="Andreote A.P.D."/>
            <person name="Branco L.H.Z."/>
            <person name="Delbaje E."/>
            <person name="Cruz R.B."/>
            <person name="Varani A.M."/>
            <person name="Fiore M.F."/>
        </authorList>
    </citation>
    <scope>NUCLEOTIDE SEQUENCE [LARGE SCALE GENOMIC DNA]</scope>
    <source>
        <strain evidence="1 2">CENA369</strain>
    </source>
</reference>
<proteinExistence type="predicted"/>
<sequence>MTIGSNQAFPIAWNQYEQLTQDGLTKREFFAAMALQGFLANANNTTYELQVTRAVKAADALIAALSKPEYSETKQDS</sequence>
<protein>
    <submittedName>
        <fullName evidence="1">Uncharacterized protein</fullName>
    </submittedName>
</protein>
<comment type="caution">
    <text evidence="1">The sequence shown here is derived from an EMBL/GenBank/DDBJ whole genome shotgun (WGS) entry which is preliminary data.</text>
</comment>
<evidence type="ECO:0000313" key="2">
    <source>
        <dbReference type="Proteomes" id="UP000662314"/>
    </source>
</evidence>